<dbReference type="OrthoDB" id="1766270at2"/>
<reference evidence="3 4" key="1">
    <citation type="submission" date="2019-02" db="EMBL/GenBank/DDBJ databases">
        <title>Closed genome of Sporomusa termitida DSM 4440.</title>
        <authorList>
            <person name="Poehlein A."/>
            <person name="Daniel R."/>
        </authorList>
    </citation>
    <scope>NUCLEOTIDE SEQUENCE [LARGE SCALE GENOMIC DNA]</scope>
    <source>
        <strain evidence="3 4">DSM 4440</strain>
    </source>
</reference>
<dbReference type="GO" id="GO:0003677">
    <property type="term" value="F:DNA binding"/>
    <property type="evidence" value="ECO:0007669"/>
    <property type="project" value="UniProtKB-KW"/>
</dbReference>
<sequence>MFDKTLFGSRLRELRKLQEIPAQQVADAFEIHKASLSNLECGKKSPSIELAVALADYFNASLDYLVGRSDNPERR</sequence>
<evidence type="ECO:0000313" key="4">
    <source>
        <dbReference type="Proteomes" id="UP000320776"/>
    </source>
</evidence>
<name>A0A517DSX5_9FIRM</name>
<dbReference type="PANTHER" id="PTHR46558">
    <property type="entry name" value="TRACRIPTIONAL REGULATORY PROTEIN-RELATED-RELATED"/>
    <property type="match status" value="1"/>
</dbReference>
<dbReference type="EMBL" id="CP036259">
    <property type="protein sequence ID" value="QDR80450.1"/>
    <property type="molecule type" value="Genomic_DNA"/>
</dbReference>
<evidence type="ECO:0000313" key="3">
    <source>
        <dbReference type="EMBL" id="QDR80450.1"/>
    </source>
</evidence>
<dbReference type="SMART" id="SM00530">
    <property type="entry name" value="HTH_XRE"/>
    <property type="match status" value="1"/>
</dbReference>
<dbReference type="SUPFAM" id="SSF47413">
    <property type="entry name" value="lambda repressor-like DNA-binding domains"/>
    <property type="match status" value="1"/>
</dbReference>
<organism evidence="3 4">
    <name type="scientific">Sporomusa termitida</name>
    <dbReference type="NCBI Taxonomy" id="2377"/>
    <lineage>
        <taxon>Bacteria</taxon>
        <taxon>Bacillati</taxon>
        <taxon>Bacillota</taxon>
        <taxon>Negativicutes</taxon>
        <taxon>Selenomonadales</taxon>
        <taxon>Sporomusaceae</taxon>
        <taxon>Sporomusa</taxon>
    </lineage>
</organism>
<dbReference type="Proteomes" id="UP000320776">
    <property type="component" value="Chromosome"/>
</dbReference>
<dbReference type="Gene3D" id="1.10.260.40">
    <property type="entry name" value="lambda repressor-like DNA-binding domains"/>
    <property type="match status" value="1"/>
</dbReference>
<dbReference type="Pfam" id="PF01381">
    <property type="entry name" value="HTH_3"/>
    <property type="match status" value="1"/>
</dbReference>
<accession>A0A517DSX5</accession>
<feature type="domain" description="HTH cro/C1-type" evidence="2">
    <location>
        <begin position="11"/>
        <end position="65"/>
    </location>
</feature>
<dbReference type="RefSeq" id="WP_144350061.1">
    <property type="nucleotide sequence ID" value="NZ_CP036259.1"/>
</dbReference>
<dbReference type="AlphaFoldDB" id="A0A517DSX5"/>
<proteinExistence type="predicted"/>
<protein>
    <submittedName>
        <fullName evidence="3">Helix-turn-helix protein</fullName>
    </submittedName>
</protein>
<dbReference type="PROSITE" id="PS50943">
    <property type="entry name" value="HTH_CROC1"/>
    <property type="match status" value="1"/>
</dbReference>
<dbReference type="CDD" id="cd00093">
    <property type="entry name" value="HTH_XRE"/>
    <property type="match status" value="1"/>
</dbReference>
<evidence type="ECO:0000256" key="1">
    <source>
        <dbReference type="ARBA" id="ARBA00023125"/>
    </source>
</evidence>
<dbReference type="InterPro" id="IPR001387">
    <property type="entry name" value="Cro/C1-type_HTH"/>
</dbReference>
<dbReference type="InterPro" id="IPR010982">
    <property type="entry name" value="Lambda_DNA-bd_dom_sf"/>
</dbReference>
<keyword evidence="1" id="KW-0238">DNA-binding</keyword>
<evidence type="ECO:0000259" key="2">
    <source>
        <dbReference type="PROSITE" id="PS50943"/>
    </source>
</evidence>
<dbReference type="PANTHER" id="PTHR46558:SF11">
    <property type="entry name" value="HTH-TYPE TRANSCRIPTIONAL REGULATOR XRE"/>
    <property type="match status" value="1"/>
</dbReference>
<dbReference type="KEGG" id="sted:SPTER_17770"/>
<keyword evidence="4" id="KW-1185">Reference proteome</keyword>
<gene>
    <name evidence="3" type="ORF">SPTER_17770</name>
</gene>